<evidence type="ECO:0000313" key="3">
    <source>
        <dbReference type="Proteomes" id="UP001652542"/>
    </source>
</evidence>
<name>A0ABT2ZGV0_9RHOB</name>
<protein>
    <recommendedName>
        <fullName evidence="4">Phage holin family protein</fullName>
    </recommendedName>
</protein>
<feature type="transmembrane region" description="Helical" evidence="1">
    <location>
        <begin position="106"/>
        <end position="125"/>
    </location>
</feature>
<gene>
    <name evidence="2" type="ORF">OEW28_17300</name>
</gene>
<keyword evidence="1" id="KW-1133">Transmembrane helix</keyword>
<organism evidence="2 3">
    <name type="scientific">Albidovulum marisflavi</name>
    <dbReference type="NCBI Taxonomy" id="2984159"/>
    <lineage>
        <taxon>Bacteria</taxon>
        <taxon>Pseudomonadati</taxon>
        <taxon>Pseudomonadota</taxon>
        <taxon>Alphaproteobacteria</taxon>
        <taxon>Rhodobacterales</taxon>
        <taxon>Paracoccaceae</taxon>
        <taxon>Albidovulum</taxon>
    </lineage>
</organism>
<dbReference type="RefSeq" id="WP_263736053.1">
    <property type="nucleotide sequence ID" value="NZ_JAOWKY010000006.1"/>
</dbReference>
<reference evidence="2 3" key="1">
    <citation type="submission" date="2022-10" db="EMBL/GenBank/DDBJ databases">
        <title>Defluviimonas sp. nov., isolated from ocean surface water.</title>
        <authorList>
            <person name="He W."/>
            <person name="Wang L."/>
            <person name="Zhang D.-F."/>
        </authorList>
    </citation>
    <scope>NUCLEOTIDE SEQUENCE [LARGE SCALE GENOMIC DNA]</scope>
    <source>
        <strain evidence="2 3">WL0002</strain>
    </source>
</reference>
<evidence type="ECO:0000256" key="1">
    <source>
        <dbReference type="SAM" id="Phobius"/>
    </source>
</evidence>
<proteinExistence type="predicted"/>
<accession>A0ABT2ZGV0</accession>
<comment type="caution">
    <text evidence="2">The sequence shown here is derived from an EMBL/GenBank/DDBJ whole genome shotgun (WGS) entry which is preliminary data.</text>
</comment>
<evidence type="ECO:0000313" key="2">
    <source>
        <dbReference type="EMBL" id="MCV2870373.1"/>
    </source>
</evidence>
<keyword evidence="1" id="KW-0812">Transmembrane</keyword>
<sequence>MKHAMQQNSSIDDPLLFDLNAAPNIRSLKASIARLHLSADAKSLLETLARFTVTVAGTVVAVGRKILQVCLALLRTFPNLLFGVIVALALSMIVASIPLLGPPLSAILTPLLAIVGIGVGALADMKSGKIGEQMGRLVDVLEAALGGQTA</sequence>
<keyword evidence="1" id="KW-0472">Membrane</keyword>
<dbReference type="EMBL" id="JAOWKY010000006">
    <property type="protein sequence ID" value="MCV2870373.1"/>
    <property type="molecule type" value="Genomic_DNA"/>
</dbReference>
<feature type="transmembrane region" description="Helical" evidence="1">
    <location>
        <begin position="79"/>
        <end position="100"/>
    </location>
</feature>
<evidence type="ECO:0008006" key="4">
    <source>
        <dbReference type="Google" id="ProtNLM"/>
    </source>
</evidence>
<keyword evidence="3" id="KW-1185">Reference proteome</keyword>
<dbReference type="Proteomes" id="UP001652542">
    <property type="component" value="Unassembled WGS sequence"/>
</dbReference>